<dbReference type="InterPro" id="IPR050155">
    <property type="entry name" value="HAD-like_hydrolase_sf"/>
</dbReference>
<comment type="catalytic activity">
    <reaction evidence="1">
        <text>2-phosphoglycolate + H2O = glycolate + phosphate</text>
        <dbReference type="Rhea" id="RHEA:14369"/>
        <dbReference type="ChEBI" id="CHEBI:15377"/>
        <dbReference type="ChEBI" id="CHEBI:29805"/>
        <dbReference type="ChEBI" id="CHEBI:43474"/>
        <dbReference type="ChEBI" id="CHEBI:58033"/>
        <dbReference type="EC" id="3.1.3.18"/>
    </reaction>
</comment>
<dbReference type="AlphaFoldDB" id="A0A0S4R4K0"/>
<keyword evidence="6" id="KW-0378">Hydrolase</keyword>
<comment type="pathway">
    <text evidence="2">Organic acid metabolism; glycolate biosynthesis; glycolate from 2-phosphoglycolate: step 1/1.</text>
</comment>
<dbReference type="EMBL" id="FAVB01000002">
    <property type="protein sequence ID" value="CUU75847.1"/>
    <property type="molecule type" value="Genomic_DNA"/>
</dbReference>
<dbReference type="InterPro" id="IPR006439">
    <property type="entry name" value="HAD-SF_hydro_IA"/>
</dbReference>
<dbReference type="PANTHER" id="PTHR43434:SF1">
    <property type="entry name" value="PHOSPHOGLYCOLATE PHOSPHATASE"/>
    <property type="match status" value="1"/>
</dbReference>
<dbReference type="Proteomes" id="UP000052257">
    <property type="component" value="Unassembled WGS sequence"/>
</dbReference>
<dbReference type="EC" id="3.1.3.18" evidence="4"/>
<dbReference type="InterPro" id="IPR041492">
    <property type="entry name" value="HAD_2"/>
</dbReference>
<evidence type="ECO:0000256" key="3">
    <source>
        <dbReference type="ARBA" id="ARBA00006171"/>
    </source>
</evidence>
<name>A0A0S4R4K0_CAMHY</name>
<gene>
    <name evidence="6" type="primary">ppaX</name>
    <name evidence="6" type="ORF">ERS686654_00688</name>
    <name evidence="5" type="ORF">ERS739220_00534</name>
</gene>
<reference evidence="7 8" key="1">
    <citation type="submission" date="2015-11" db="EMBL/GenBank/DDBJ databases">
        <authorList>
            <consortium name="Pathogen Informatics"/>
        </authorList>
    </citation>
    <scope>NUCLEOTIDE SEQUENCE [LARGE SCALE GENOMIC DNA]</scope>
    <source>
        <strain evidence="6 7">006A-0059</strain>
        <strain evidence="5 8">006A-0191</strain>
    </source>
</reference>
<evidence type="ECO:0000313" key="5">
    <source>
        <dbReference type="EMBL" id="CUU73711.1"/>
    </source>
</evidence>
<dbReference type="GO" id="GO:0006281">
    <property type="term" value="P:DNA repair"/>
    <property type="evidence" value="ECO:0007669"/>
    <property type="project" value="TreeGrafter"/>
</dbReference>
<dbReference type="GO" id="GO:0008967">
    <property type="term" value="F:phosphoglycolate phosphatase activity"/>
    <property type="evidence" value="ECO:0007669"/>
    <property type="project" value="UniProtKB-EC"/>
</dbReference>
<dbReference type="EMBL" id="FAUW01000001">
    <property type="protein sequence ID" value="CUU73711.1"/>
    <property type="molecule type" value="Genomic_DNA"/>
</dbReference>
<dbReference type="Proteomes" id="UP000052237">
    <property type="component" value="Unassembled WGS sequence"/>
</dbReference>
<accession>A0A0S4R4K0</accession>
<accession>A0A9W5EYN2</accession>
<evidence type="ECO:0000256" key="1">
    <source>
        <dbReference type="ARBA" id="ARBA00000830"/>
    </source>
</evidence>
<dbReference type="RefSeq" id="WP_059426173.1">
    <property type="nucleotide sequence ID" value="NZ_FAUT01000002.1"/>
</dbReference>
<dbReference type="NCBIfam" id="TIGR01549">
    <property type="entry name" value="HAD-SF-IA-v1"/>
    <property type="match status" value="1"/>
</dbReference>
<comment type="caution">
    <text evidence="6">The sequence shown here is derived from an EMBL/GenBank/DDBJ whole genome shotgun (WGS) entry which is preliminary data.</text>
</comment>
<dbReference type="InterPro" id="IPR036412">
    <property type="entry name" value="HAD-like_sf"/>
</dbReference>
<organism evidence="6 7">
    <name type="scientific">Campylobacter hyointestinalis subsp. hyointestinalis</name>
    <dbReference type="NCBI Taxonomy" id="91352"/>
    <lineage>
        <taxon>Bacteria</taxon>
        <taxon>Pseudomonadati</taxon>
        <taxon>Campylobacterota</taxon>
        <taxon>Epsilonproteobacteria</taxon>
        <taxon>Campylobacterales</taxon>
        <taxon>Campylobacteraceae</taxon>
        <taxon>Campylobacter</taxon>
    </lineage>
</organism>
<dbReference type="InterPro" id="IPR023198">
    <property type="entry name" value="PGP-like_dom2"/>
</dbReference>
<comment type="similarity">
    <text evidence="3">Belongs to the HAD-like hydrolase superfamily. CbbY/CbbZ/Gph/YieH family.</text>
</comment>
<dbReference type="SFLD" id="SFLDS00003">
    <property type="entry name" value="Haloacid_Dehalogenase"/>
    <property type="match status" value="1"/>
</dbReference>
<evidence type="ECO:0000313" key="7">
    <source>
        <dbReference type="Proteomes" id="UP000052237"/>
    </source>
</evidence>
<dbReference type="PANTHER" id="PTHR43434">
    <property type="entry name" value="PHOSPHOGLYCOLATE PHOSPHATASE"/>
    <property type="match status" value="1"/>
</dbReference>
<dbReference type="InterPro" id="IPR023214">
    <property type="entry name" value="HAD_sf"/>
</dbReference>
<keyword evidence="7" id="KW-1185">Reference proteome</keyword>
<dbReference type="Gene3D" id="3.40.50.1000">
    <property type="entry name" value="HAD superfamily/HAD-like"/>
    <property type="match status" value="1"/>
</dbReference>
<evidence type="ECO:0000313" key="6">
    <source>
        <dbReference type="EMBL" id="CUU75847.1"/>
    </source>
</evidence>
<dbReference type="Gene3D" id="1.10.150.240">
    <property type="entry name" value="Putative phosphatase, domain 2"/>
    <property type="match status" value="1"/>
</dbReference>
<evidence type="ECO:0000256" key="4">
    <source>
        <dbReference type="ARBA" id="ARBA00013078"/>
    </source>
</evidence>
<evidence type="ECO:0000313" key="8">
    <source>
        <dbReference type="Proteomes" id="UP000052257"/>
    </source>
</evidence>
<protein>
    <recommendedName>
        <fullName evidence="4">phosphoglycolate phosphatase</fullName>
        <ecNumber evidence="4">3.1.3.18</ecNumber>
    </recommendedName>
</protein>
<dbReference type="SUPFAM" id="SSF56784">
    <property type="entry name" value="HAD-like"/>
    <property type="match status" value="1"/>
</dbReference>
<sequence length="215" mass="23952">MSRPTILFDLDGTLIDSTNSILNGFFAAFDTFKFKRPQIEEICALIGHPLDYMFAHLGVNDEAVWDFVAAYKETYKKTYLQDTKLLDFAKESIELANEFADLGVVTTKTSKYSVILLDHLGVGKYFKTVIGKDDVINPKPHPEPILKALLNLDKTDKFAYMVGDTPMDAKAAKSANVISVGVSCGYCTEQNLSKYCDHVAKNSLEAVKFIRSDTL</sequence>
<dbReference type="SFLD" id="SFLDG01129">
    <property type="entry name" value="C1.5:_HAD__Beta-PGM__Phosphata"/>
    <property type="match status" value="1"/>
</dbReference>
<proteinExistence type="inferred from homology"/>
<dbReference type="Pfam" id="PF13419">
    <property type="entry name" value="HAD_2"/>
    <property type="match status" value="1"/>
</dbReference>
<evidence type="ECO:0000256" key="2">
    <source>
        <dbReference type="ARBA" id="ARBA00004818"/>
    </source>
</evidence>